<sequence length="145" mass="16944">MLIWSLCQELIINNVNVRDNYFENFKELVIVKRRLSTREITNLFSVQPFSFTFFKLYDFLLVTLVAIFIENQIESDSLIHKKINQKLIMKNELADAKFVSPKFFVVIRQPNFGISKIVLQNVIAVSAEILQVCKAPNLQKNFKTQ</sequence>
<name>A0A3M7Q1C4_BRAPC</name>
<keyword evidence="2" id="KW-1185">Reference proteome</keyword>
<gene>
    <name evidence="1" type="ORF">BpHYR1_032402</name>
</gene>
<accession>A0A3M7Q1C4</accession>
<feature type="non-terminal residue" evidence="1">
    <location>
        <position position="145"/>
    </location>
</feature>
<dbReference type="EMBL" id="REGN01007891">
    <property type="protein sequence ID" value="RNA05014.1"/>
    <property type="molecule type" value="Genomic_DNA"/>
</dbReference>
<comment type="caution">
    <text evidence="1">The sequence shown here is derived from an EMBL/GenBank/DDBJ whole genome shotgun (WGS) entry which is preliminary data.</text>
</comment>
<organism evidence="1 2">
    <name type="scientific">Brachionus plicatilis</name>
    <name type="common">Marine rotifer</name>
    <name type="synonym">Brachionus muelleri</name>
    <dbReference type="NCBI Taxonomy" id="10195"/>
    <lineage>
        <taxon>Eukaryota</taxon>
        <taxon>Metazoa</taxon>
        <taxon>Spiralia</taxon>
        <taxon>Gnathifera</taxon>
        <taxon>Rotifera</taxon>
        <taxon>Eurotatoria</taxon>
        <taxon>Monogononta</taxon>
        <taxon>Pseudotrocha</taxon>
        <taxon>Ploima</taxon>
        <taxon>Brachionidae</taxon>
        <taxon>Brachionus</taxon>
    </lineage>
</organism>
<protein>
    <submittedName>
        <fullName evidence="1">Uncharacterized protein</fullName>
    </submittedName>
</protein>
<proteinExistence type="predicted"/>
<dbReference type="AlphaFoldDB" id="A0A3M7Q1C4"/>
<evidence type="ECO:0000313" key="1">
    <source>
        <dbReference type="EMBL" id="RNA05014.1"/>
    </source>
</evidence>
<evidence type="ECO:0000313" key="2">
    <source>
        <dbReference type="Proteomes" id="UP000276133"/>
    </source>
</evidence>
<reference evidence="1 2" key="1">
    <citation type="journal article" date="2018" name="Sci. Rep.">
        <title>Genomic signatures of local adaptation to the degree of environmental predictability in rotifers.</title>
        <authorList>
            <person name="Franch-Gras L."/>
            <person name="Hahn C."/>
            <person name="Garcia-Roger E.M."/>
            <person name="Carmona M.J."/>
            <person name="Serra M."/>
            <person name="Gomez A."/>
        </authorList>
    </citation>
    <scope>NUCLEOTIDE SEQUENCE [LARGE SCALE GENOMIC DNA]</scope>
    <source>
        <strain evidence="1">HYR1</strain>
    </source>
</reference>
<dbReference type="Proteomes" id="UP000276133">
    <property type="component" value="Unassembled WGS sequence"/>
</dbReference>